<proteinExistence type="predicted"/>
<dbReference type="EMBL" id="LXQA010232670">
    <property type="protein sequence ID" value="MCI36316.1"/>
    <property type="molecule type" value="Genomic_DNA"/>
</dbReference>
<protein>
    <submittedName>
        <fullName evidence="1">Uncharacterized protein</fullName>
    </submittedName>
</protein>
<evidence type="ECO:0000313" key="2">
    <source>
        <dbReference type="Proteomes" id="UP000265520"/>
    </source>
</evidence>
<comment type="caution">
    <text evidence="1">The sequence shown here is derived from an EMBL/GenBank/DDBJ whole genome shotgun (WGS) entry which is preliminary data.</text>
</comment>
<dbReference type="AlphaFoldDB" id="A0A392RLA0"/>
<organism evidence="1 2">
    <name type="scientific">Trifolium medium</name>
    <dbReference type="NCBI Taxonomy" id="97028"/>
    <lineage>
        <taxon>Eukaryota</taxon>
        <taxon>Viridiplantae</taxon>
        <taxon>Streptophyta</taxon>
        <taxon>Embryophyta</taxon>
        <taxon>Tracheophyta</taxon>
        <taxon>Spermatophyta</taxon>
        <taxon>Magnoliopsida</taxon>
        <taxon>eudicotyledons</taxon>
        <taxon>Gunneridae</taxon>
        <taxon>Pentapetalae</taxon>
        <taxon>rosids</taxon>
        <taxon>fabids</taxon>
        <taxon>Fabales</taxon>
        <taxon>Fabaceae</taxon>
        <taxon>Papilionoideae</taxon>
        <taxon>50 kb inversion clade</taxon>
        <taxon>NPAAA clade</taxon>
        <taxon>Hologalegina</taxon>
        <taxon>IRL clade</taxon>
        <taxon>Trifolieae</taxon>
        <taxon>Trifolium</taxon>
    </lineage>
</organism>
<sequence>SVSGLVGYTLKHEALVEVTRLSEGYKLEY</sequence>
<reference evidence="1 2" key="1">
    <citation type="journal article" date="2018" name="Front. Plant Sci.">
        <title>Red Clover (Trifolium pratense) and Zigzag Clover (T. medium) - A Picture of Genomic Similarities and Differences.</title>
        <authorList>
            <person name="Dluhosova J."/>
            <person name="Istvanek J."/>
            <person name="Nedelnik J."/>
            <person name="Repkova J."/>
        </authorList>
    </citation>
    <scope>NUCLEOTIDE SEQUENCE [LARGE SCALE GENOMIC DNA]</scope>
    <source>
        <strain evidence="2">cv. 10/8</strain>
        <tissue evidence="1">Leaf</tissue>
    </source>
</reference>
<evidence type="ECO:0000313" key="1">
    <source>
        <dbReference type="EMBL" id="MCI36316.1"/>
    </source>
</evidence>
<accession>A0A392RLA0</accession>
<dbReference type="Proteomes" id="UP000265520">
    <property type="component" value="Unassembled WGS sequence"/>
</dbReference>
<name>A0A392RLA0_9FABA</name>
<keyword evidence="2" id="KW-1185">Reference proteome</keyword>
<feature type="non-terminal residue" evidence="1">
    <location>
        <position position="1"/>
    </location>
</feature>